<reference evidence="2 3" key="1">
    <citation type="submission" date="2020-08" db="EMBL/GenBank/DDBJ databases">
        <title>Genomic Encyclopedia of Type Strains, Phase IV (KMG-IV): sequencing the most valuable type-strain genomes for metagenomic binning, comparative biology and taxonomic classification.</title>
        <authorList>
            <person name="Goeker M."/>
        </authorList>
    </citation>
    <scope>NUCLEOTIDE SEQUENCE [LARGE SCALE GENOMIC DNA]</scope>
    <source>
        <strain evidence="2 3">DSM 23960</strain>
    </source>
</reference>
<keyword evidence="3" id="KW-1185">Reference proteome</keyword>
<feature type="transmembrane region" description="Helical" evidence="1">
    <location>
        <begin position="159"/>
        <end position="177"/>
    </location>
</feature>
<feature type="transmembrane region" description="Helical" evidence="1">
    <location>
        <begin position="32"/>
        <end position="55"/>
    </location>
</feature>
<protein>
    <submittedName>
        <fullName evidence="2">Uncharacterized protein</fullName>
    </submittedName>
</protein>
<name>A0A7W6JAZ9_9CAUL</name>
<sequence>MTEKTENTAADIAWMRRLAEEGSQTPMQGASILFMAGLLYGSASLFHWAVMTGLLPFTGNALSIGWIVATLLFFVTLAVVINRLKRQPGVVTTANRASDITWSALGWGIFALFSSFAVVGFRMGEAASLAMFALVPSIIMAFYGIGWTVSAVMQKSRPLWALAIGSYIAAPLLAAFAGESVQYLAYAVALFLLMALPGFLLMRAAKRA</sequence>
<dbReference type="Proteomes" id="UP000529946">
    <property type="component" value="Unassembled WGS sequence"/>
</dbReference>
<gene>
    <name evidence="2" type="ORF">GGR12_000596</name>
</gene>
<accession>A0A7W6JAZ9</accession>
<feature type="transmembrane region" description="Helical" evidence="1">
    <location>
        <begin position="102"/>
        <end position="121"/>
    </location>
</feature>
<dbReference type="EMBL" id="JACIDM010000001">
    <property type="protein sequence ID" value="MBB4081757.1"/>
    <property type="molecule type" value="Genomic_DNA"/>
</dbReference>
<dbReference type="AlphaFoldDB" id="A0A7W6JAZ9"/>
<keyword evidence="1" id="KW-1133">Transmembrane helix</keyword>
<evidence type="ECO:0000313" key="2">
    <source>
        <dbReference type="EMBL" id="MBB4081757.1"/>
    </source>
</evidence>
<feature type="transmembrane region" description="Helical" evidence="1">
    <location>
        <begin position="61"/>
        <end position="81"/>
    </location>
</feature>
<feature type="transmembrane region" description="Helical" evidence="1">
    <location>
        <begin position="183"/>
        <end position="202"/>
    </location>
</feature>
<dbReference type="RefSeq" id="WP_183202770.1">
    <property type="nucleotide sequence ID" value="NZ_BAAAER010000005.1"/>
</dbReference>
<keyword evidence="1" id="KW-0812">Transmembrane</keyword>
<evidence type="ECO:0000313" key="3">
    <source>
        <dbReference type="Proteomes" id="UP000529946"/>
    </source>
</evidence>
<organism evidence="2 3">
    <name type="scientific">Brevundimonas lenta</name>
    <dbReference type="NCBI Taxonomy" id="424796"/>
    <lineage>
        <taxon>Bacteria</taxon>
        <taxon>Pseudomonadati</taxon>
        <taxon>Pseudomonadota</taxon>
        <taxon>Alphaproteobacteria</taxon>
        <taxon>Caulobacterales</taxon>
        <taxon>Caulobacteraceae</taxon>
        <taxon>Brevundimonas</taxon>
    </lineage>
</organism>
<comment type="caution">
    <text evidence="2">The sequence shown here is derived from an EMBL/GenBank/DDBJ whole genome shotgun (WGS) entry which is preliminary data.</text>
</comment>
<evidence type="ECO:0000256" key="1">
    <source>
        <dbReference type="SAM" id="Phobius"/>
    </source>
</evidence>
<proteinExistence type="predicted"/>
<keyword evidence="1" id="KW-0472">Membrane</keyword>
<feature type="transmembrane region" description="Helical" evidence="1">
    <location>
        <begin position="127"/>
        <end position="147"/>
    </location>
</feature>